<name>A0ABW1F0J9_9ACTN</name>
<proteinExistence type="predicted"/>
<evidence type="ECO:0000313" key="2">
    <source>
        <dbReference type="Proteomes" id="UP001596067"/>
    </source>
</evidence>
<accession>A0ABW1F0J9</accession>
<dbReference type="Proteomes" id="UP001596067">
    <property type="component" value="Unassembled WGS sequence"/>
</dbReference>
<dbReference type="EMBL" id="JBHSOD010000020">
    <property type="protein sequence ID" value="MFC5886838.1"/>
    <property type="molecule type" value="Genomic_DNA"/>
</dbReference>
<comment type="caution">
    <text evidence="1">The sequence shown here is derived from an EMBL/GenBank/DDBJ whole genome shotgun (WGS) entry which is preliminary data.</text>
</comment>
<reference evidence="2" key="1">
    <citation type="journal article" date="2019" name="Int. J. Syst. Evol. Microbiol.">
        <title>The Global Catalogue of Microorganisms (GCM) 10K type strain sequencing project: providing services to taxonomists for standard genome sequencing and annotation.</title>
        <authorList>
            <consortium name="The Broad Institute Genomics Platform"/>
            <consortium name="The Broad Institute Genome Sequencing Center for Infectious Disease"/>
            <person name="Wu L."/>
            <person name="Ma J."/>
        </authorList>
    </citation>
    <scope>NUCLEOTIDE SEQUENCE [LARGE SCALE GENOMIC DNA]</scope>
    <source>
        <strain evidence="2">CGMCC 4.1469</strain>
    </source>
</reference>
<organism evidence="1 2">
    <name type="scientific">Kitasatospora aburaviensis</name>
    <dbReference type="NCBI Taxonomy" id="67265"/>
    <lineage>
        <taxon>Bacteria</taxon>
        <taxon>Bacillati</taxon>
        <taxon>Actinomycetota</taxon>
        <taxon>Actinomycetes</taxon>
        <taxon>Kitasatosporales</taxon>
        <taxon>Streptomycetaceae</taxon>
        <taxon>Kitasatospora</taxon>
    </lineage>
</organism>
<sequence length="326" mass="35199">MPQDLREGQWNLIYDGDEVRPGADMLFGTLSTGIYLLNEPAIDFADATLGDAPLPLEDGIRFGQDTTSTMTLSFELAVDTVAAAQTPAGRHTANLDAVDTLLTTWDAAAVRRRMGAVAVLRTRQGGRYRRVYGRPRHIALANSRFARQGSTSLVGEFVAADTHWYDDAEESTSPGAAPAPIRGLKAPLTSSLSQRVPAPVQQPGAMNVAGTVPTWPVITIHGPGRNPTLTFFGPERTQQGDLRERMTVGLDLTLGEGEWVTIDPRPWARTVLRNGTGGIAGALTRSSPRMSDMLLPPGLQHVRYAVADETGTSYATVAWRAAHRYP</sequence>
<evidence type="ECO:0008006" key="3">
    <source>
        <dbReference type="Google" id="ProtNLM"/>
    </source>
</evidence>
<dbReference type="RefSeq" id="WP_345330804.1">
    <property type="nucleotide sequence ID" value="NZ_BAAAVH010000123.1"/>
</dbReference>
<evidence type="ECO:0000313" key="1">
    <source>
        <dbReference type="EMBL" id="MFC5886838.1"/>
    </source>
</evidence>
<protein>
    <recommendedName>
        <fullName evidence="3">Minor tail protein</fullName>
    </recommendedName>
</protein>
<keyword evidence="2" id="KW-1185">Reference proteome</keyword>
<gene>
    <name evidence="1" type="ORF">ACFP0N_17870</name>
</gene>